<evidence type="ECO:0000313" key="2">
    <source>
        <dbReference type="EMBL" id="EWY36629.1"/>
    </source>
</evidence>
<evidence type="ECO:0008006" key="4">
    <source>
        <dbReference type="Google" id="ProtNLM"/>
    </source>
</evidence>
<reference evidence="2 3" key="1">
    <citation type="submission" date="2013-08" db="EMBL/GenBank/DDBJ databases">
        <title>The genome sequence of Skermanella stibiiresistens.</title>
        <authorList>
            <person name="Zhu W."/>
            <person name="Wang G."/>
        </authorList>
    </citation>
    <scope>NUCLEOTIDE SEQUENCE [LARGE SCALE GENOMIC DNA]</scope>
    <source>
        <strain evidence="2 3">SB22</strain>
    </source>
</reference>
<gene>
    <name evidence="2" type="ORF">N825_09920</name>
</gene>
<organism evidence="2 3">
    <name type="scientific">Skermanella stibiiresistens SB22</name>
    <dbReference type="NCBI Taxonomy" id="1385369"/>
    <lineage>
        <taxon>Bacteria</taxon>
        <taxon>Pseudomonadati</taxon>
        <taxon>Pseudomonadota</taxon>
        <taxon>Alphaproteobacteria</taxon>
        <taxon>Rhodospirillales</taxon>
        <taxon>Azospirillaceae</taxon>
        <taxon>Skermanella</taxon>
    </lineage>
</organism>
<feature type="region of interest" description="Disordered" evidence="1">
    <location>
        <begin position="156"/>
        <end position="183"/>
    </location>
</feature>
<keyword evidence="3" id="KW-1185">Reference proteome</keyword>
<dbReference type="SUPFAM" id="SSF46565">
    <property type="entry name" value="Chaperone J-domain"/>
    <property type="match status" value="1"/>
</dbReference>
<protein>
    <recommendedName>
        <fullName evidence="4">J domain-containing protein</fullName>
    </recommendedName>
</protein>
<dbReference type="Gene3D" id="1.10.287.110">
    <property type="entry name" value="DnaJ domain"/>
    <property type="match status" value="1"/>
</dbReference>
<proteinExistence type="predicted"/>
<dbReference type="AlphaFoldDB" id="W9GSC3"/>
<evidence type="ECO:0000313" key="3">
    <source>
        <dbReference type="Proteomes" id="UP000019486"/>
    </source>
</evidence>
<name>W9GSC3_9PROT</name>
<comment type="caution">
    <text evidence="2">The sequence shown here is derived from an EMBL/GenBank/DDBJ whole genome shotgun (WGS) entry which is preliminary data.</text>
</comment>
<dbReference type="EMBL" id="AVFL01000039">
    <property type="protein sequence ID" value="EWY36629.1"/>
    <property type="molecule type" value="Genomic_DNA"/>
</dbReference>
<sequence>MAGLTVKRDFGRRVGPGFPGRGAFGEFGTLLRLVFGTAASTVAAYLDRLDPGNPRGRTRSSGAGDGIEAAARCRRELASARAQRDHLASEIRRYDTVRDVLIGQIASETDGARRATLTQSLTSLEDRLTGWLDEHDLWLETIARLEADLSFFDAVSGKESSESPPDPEPAGARTSPPPPDPVTARHLAALGLNTVPADLDELKSAYRARLKAVHPDVSGQASTDAAALATVAFAELRRRFG</sequence>
<accession>W9GSC3</accession>
<dbReference type="Proteomes" id="UP000019486">
    <property type="component" value="Unassembled WGS sequence"/>
</dbReference>
<evidence type="ECO:0000256" key="1">
    <source>
        <dbReference type="SAM" id="MobiDB-lite"/>
    </source>
</evidence>
<dbReference type="InterPro" id="IPR036869">
    <property type="entry name" value="J_dom_sf"/>
</dbReference>